<dbReference type="InterPro" id="IPR026968">
    <property type="entry name" value="PcaD/CatD"/>
</dbReference>
<dbReference type="EC" id="3.1.1.24" evidence="2"/>
<evidence type="ECO:0000313" key="2">
    <source>
        <dbReference type="EMBL" id="MDF0717497.1"/>
    </source>
</evidence>
<feature type="domain" description="AB hydrolase-1" evidence="1">
    <location>
        <begin position="34"/>
        <end position="243"/>
    </location>
</feature>
<dbReference type="PANTHER" id="PTHR43433">
    <property type="entry name" value="HYDROLASE, ALPHA/BETA FOLD FAMILY PROTEIN"/>
    <property type="match status" value="1"/>
</dbReference>
<dbReference type="Pfam" id="PF00561">
    <property type="entry name" value="Abhydrolase_1"/>
    <property type="match status" value="1"/>
</dbReference>
<dbReference type="InterPro" id="IPR029058">
    <property type="entry name" value="AB_hydrolase_fold"/>
</dbReference>
<organism evidence="2 3">
    <name type="scientific">Flagellimonas yonaguniensis</name>
    <dbReference type="NCBI Taxonomy" id="3031325"/>
    <lineage>
        <taxon>Bacteria</taxon>
        <taxon>Pseudomonadati</taxon>
        <taxon>Bacteroidota</taxon>
        <taxon>Flavobacteriia</taxon>
        <taxon>Flavobacteriales</taxon>
        <taxon>Flavobacteriaceae</taxon>
        <taxon>Flagellimonas</taxon>
    </lineage>
</organism>
<dbReference type="PRINTS" id="PR00111">
    <property type="entry name" value="ABHYDROLASE"/>
</dbReference>
<dbReference type="NCBIfam" id="TIGR02427">
    <property type="entry name" value="protocat_pcaD"/>
    <property type="match status" value="1"/>
</dbReference>
<gene>
    <name evidence="2" type="primary">pcaD</name>
    <name evidence="2" type="ORF">PY092_15135</name>
</gene>
<evidence type="ECO:0000259" key="1">
    <source>
        <dbReference type="Pfam" id="PF00561"/>
    </source>
</evidence>
<keyword evidence="3" id="KW-1185">Reference proteome</keyword>
<dbReference type="EMBL" id="JARFVB010000012">
    <property type="protein sequence ID" value="MDF0717497.1"/>
    <property type="molecule type" value="Genomic_DNA"/>
</dbReference>
<name>A0ABT5Y223_9FLAO</name>
<proteinExistence type="predicted"/>
<evidence type="ECO:0000313" key="3">
    <source>
        <dbReference type="Proteomes" id="UP001221366"/>
    </source>
</evidence>
<dbReference type="SUPFAM" id="SSF53474">
    <property type="entry name" value="alpha/beta-Hydrolases"/>
    <property type="match status" value="1"/>
</dbReference>
<sequence length="258" mass="29052">MAVAKVNNVKIHYQYKDHGHEEVLIFSNSLGCNLSMWSYQEMLKEHFNILTYDTRGHGDSEITLGKYTVELLGNDVLALADHLNIEKFNFCGLSMGGLIGQWLGIHAGNRLNHLIIANTAAKIGTETGWNDRIQFVNHNKMADLVDGSKVRWFTPEYCIEFPQEVSKLTDQIANTSPDGYVANCAVVRDADFREQLHKIKTPTLIISGTKDEVTTVEHGKFLNEQIKDSEHVSLNAAHLSNVEQAEGFSEYILNFIKE</sequence>
<accession>A0ABT5Y223</accession>
<dbReference type="GO" id="GO:0047570">
    <property type="term" value="F:3-oxoadipate enol-lactonase activity"/>
    <property type="evidence" value="ECO:0007669"/>
    <property type="project" value="UniProtKB-EC"/>
</dbReference>
<protein>
    <submittedName>
        <fullName evidence="2">3-oxoadipate enol-lactonase</fullName>
        <ecNumber evidence="2">3.1.1.24</ecNumber>
    </submittedName>
</protein>
<dbReference type="RefSeq" id="WP_275616648.1">
    <property type="nucleotide sequence ID" value="NZ_JARFVB010000012.1"/>
</dbReference>
<dbReference type="InterPro" id="IPR000073">
    <property type="entry name" value="AB_hydrolase_1"/>
</dbReference>
<dbReference type="PANTHER" id="PTHR43433:SF1">
    <property type="entry name" value="BLL5160 PROTEIN"/>
    <property type="match status" value="1"/>
</dbReference>
<keyword evidence="2" id="KW-0378">Hydrolase</keyword>
<dbReference type="Gene3D" id="3.40.50.1820">
    <property type="entry name" value="alpha/beta hydrolase"/>
    <property type="match status" value="1"/>
</dbReference>
<comment type="caution">
    <text evidence="2">The sequence shown here is derived from an EMBL/GenBank/DDBJ whole genome shotgun (WGS) entry which is preliminary data.</text>
</comment>
<reference evidence="2 3" key="1">
    <citation type="submission" date="2023-03" db="EMBL/GenBank/DDBJ databases">
        <title>Muricauda XX sp. nov. and Muricauda XXX sp. nov., two novel species isolated from Okinawa Trough.</title>
        <authorList>
            <person name="Cao W."/>
            <person name="Deng X."/>
        </authorList>
    </citation>
    <scope>NUCLEOTIDE SEQUENCE [LARGE SCALE GENOMIC DNA]</scope>
    <source>
        <strain evidence="2 3">334s03</strain>
    </source>
</reference>
<dbReference type="InterPro" id="IPR050471">
    <property type="entry name" value="AB_hydrolase"/>
</dbReference>
<dbReference type="Proteomes" id="UP001221366">
    <property type="component" value="Unassembled WGS sequence"/>
</dbReference>